<keyword evidence="3" id="KW-1185">Reference proteome</keyword>
<evidence type="ECO:0000256" key="1">
    <source>
        <dbReference type="SAM" id="SignalP"/>
    </source>
</evidence>
<dbReference type="AlphaFoldDB" id="A0A840ANT8"/>
<dbReference type="Proteomes" id="UP000553963">
    <property type="component" value="Unassembled WGS sequence"/>
</dbReference>
<sequence length="82" mass="8393">MHRRFAVSILLAILSLATTAAAAQQPTDAQRKAVRDACMADLKTVCAGVTPGEGRVAACAKANFAKLSPPCQQALIAAKKGG</sequence>
<comment type="caution">
    <text evidence="2">The sequence shown here is derived from an EMBL/GenBank/DDBJ whole genome shotgun (WGS) entry which is preliminary data.</text>
</comment>
<feature type="chain" id="PRO_5032960949" description="Cysteine rich repeat-containing protein" evidence="1">
    <location>
        <begin position="23"/>
        <end position="82"/>
    </location>
</feature>
<evidence type="ECO:0000313" key="3">
    <source>
        <dbReference type="Proteomes" id="UP000553963"/>
    </source>
</evidence>
<name>A0A840ANT8_9HYPH</name>
<dbReference type="EMBL" id="JACIDS010000002">
    <property type="protein sequence ID" value="MBB3930185.1"/>
    <property type="molecule type" value="Genomic_DNA"/>
</dbReference>
<dbReference type="RefSeq" id="WP_183397869.1">
    <property type="nucleotide sequence ID" value="NZ_JACIDS010000002.1"/>
</dbReference>
<protein>
    <recommendedName>
        <fullName evidence="4">Cysteine rich repeat-containing protein</fullName>
    </recommendedName>
</protein>
<accession>A0A840ANT8</accession>
<proteinExistence type="predicted"/>
<organism evidence="2 3">
    <name type="scientific">Kaistia hirudinis</name>
    <dbReference type="NCBI Taxonomy" id="1293440"/>
    <lineage>
        <taxon>Bacteria</taxon>
        <taxon>Pseudomonadati</taxon>
        <taxon>Pseudomonadota</taxon>
        <taxon>Alphaproteobacteria</taxon>
        <taxon>Hyphomicrobiales</taxon>
        <taxon>Kaistiaceae</taxon>
        <taxon>Kaistia</taxon>
    </lineage>
</organism>
<reference evidence="2 3" key="1">
    <citation type="submission" date="2020-08" db="EMBL/GenBank/DDBJ databases">
        <title>Genomic Encyclopedia of Type Strains, Phase IV (KMG-IV): sequencing the most valuable type-strain genomes for metagenomic binning, comparative biology and taxonomic classification.</title>
        <authorList>
            <person name="Goeker M."/>
        </authorList>
    </citation>
    <scope>NUCLEOTIDE SEQUENCE [LARGE SCALE GENOMIC DNA]</scope>
    <source>
        <strain evidence="2 3">DSM 25966</strain>
    </source>
</reference>
<keyword evidence="1" id="KW-0732">Signal</keyword>
<evidence type="ECO:0008006" key="4">
    <source>
        <dbReference type="Google" id="ProtNLM"/>
    </source>
</evidence>
<feature type="signal peptide" evidence="1">
    <location>
        <begin position="1"/>
        <end position="22"/>
    </location>
</feature>
<gene>
    <name evidence="2" type="ORF">GGR25_001224</name>
</gene>
<evidence type="ECO:0000313" key="2">
    <source>
        <dbReference type="EMBL" id="MBB3930185.1"/>
    </source>
</evidence>